<proteinExistence type="predicted"/>
<evidence type="ECO:0000313" key="1">
    <source>
        <dbReference type="EMBL" id="MQL99043.1"/>
    </source>
</evidence>
<gene>
    <name evidence="1" type="ORF">Taro_031760</name>
</gene>
<organism evidence="1 2">
    <name type="scientific">Colocasia esculenta</name>
    <name type="common">Wild taro</name>
    <name type="synonym">Arum esculentum</name>
    <dbReference type="NCBI Taxonomy" id="4460"/>
    <lineage>
        <taxon>Eukaryota</taxon>
        <taxon>Viridiplantae</taxon>
        <taxon>Streptophyta</taxon>
        <taxon>Embryophyta</taxon>
        <taxon>Tracheophyta</taxon>
        <taxon>Spermatophyta</taxon>
        <taxon>Magnoliopsida</taxon>
        <taxon>Liliopsida</taxon>
        <taxon>Araceae</taxon>
        <taxon>Aroideae</taxon>
        <taxon>Colocasieae</taxon>
        <taxon>Colocasia</taxon>
    </lineage>
</organism>
<name>A0A843W434_COLES</name>
<keyword evidence="2" id="KW-1185">Reference proteome</keyword>
<sequence length="77" mass="8471">MGRLQPFCESENLLGTLWERFSEQVTHAGARTCCSVTLRVVSCSGVTVPVRKPFIAVRYAAAEPDSFRSRESHNGGL</sequence>
<dbReference type="EMBL" id="NMUH01002285">
    <property type="protein sequence ID" value="MQL99043.1"/>
    <property type="molecule type" value="Genomic_DNA"/>
</dbReference>
<protein>
    <submittedName>
        <fullName evidence="1">Uncharacterized protein</fullName>
    </submittedName>
</protein>
<dbReference type="Proteomes" id="UP000652761">
    <property type="component" value="Unassembled WGS sequence"/>
</dbReference>
<evidence type="ECO:0000313" key="2">
    <source>
        <dbReference type="Proteomes" id="UP000652761"/>
    </source>
</evidence>
<comment type="caution">
    <text evidence="1">The sequence shown here is derived from an EMBL/GenBank/DDBJ whole genome shotgun (WGS) entry which is preliminary data.</text>
</comment>
<dbReference type="AlphaFoldDB" id="A0A843W434"/>
<accession>A0A843W434</accession>
<reference evidence="1" key="1">
    <citation type="submission" date="2017-07" db="EMBL/GenBank/DDBJ databases">
        <title>Taro Niue Genome Assembly and Annotation.</title>
        <authorList>
            <person name="Atibalentja N."/>
            <person name="Keating K."/>
            <person name="Fields C.J."/>
        </authorList>
    </citation>
    <scope>NUCLEOTIDE SEQUENCE</scope>
    <source>
        <strain evidence="1">Niue_2</strain>
        <tissue evidence="1">Leaf</tissue>
    </source>
</reference>